<dbReference type="EMBL" id="GFAC01007746">
    <property type="protein sequence ID" value="JAT91442.1"/>
    <property type="molecule type" value="mRNA"/>
</dbReference>
<protein>
    <submittedName>
        <fullName evidence="3">Putative ribosomal protein</fullName>
    </submittedName>
</protein>
<reference evidence="3" key="1">
    <citation type="journal article" date="2017" name="Front. Cell. Infect. Microbiol.">
        <title>The Distinct Transcriptional Response of the Midgut of Amblyomma sculptum and Amblyomma aureolatum Ticks to Rickettsia rickettsii Correlates to Their Differences in Susceptibility to Infection.</title>
        <authorList>
            <person name="Martins L.A."/>
            <person name="Galletti M.F.B.M."/>
            <person name="Ribeiro J.M."/>
            <person name="Fujita A."/>
            <person name="Costa F.B."/>
            <person name="Labruna M.B."/>
            <person name="Daffre S."/>
            <person name="Fogaca A.C."/>
        </authorList>
    </citation>
    <scope>NUCLEOTIDE SEQUENCE</scope>
</reference>
<feature type="signal peptide" evidence="2">
    <location>
        <begin position="1"/>
        <end position="25"/>
    </location>
</feature>
<accession>A0A1E1WWS6</accession>
<sequence length="163" mass="17487">MVSWVRVDVFISLGTWALLLLLVQGQQGHIGDLDHLETNTRNVTHGVALTTEACHQELVVLLNVVEATVPGHEGCDLLAVLDQLYSDTLPDGRVGLLGLNTHFLEHDTLGVGGASKRVGLPACAQVSLLVILVVPPLVTAVTAVLTRRPQSTRLAHVCVNTRR</sequence>
<keyword evidence="1" id="KW-1133">Transmembrane helix</keyword>
<evidence type="ECO:0000256" key="1">
    <source>
        <dbReference type="SAM" id="Phobius"/>
    </source>
</evidence>
<dbReference type="AlphaFoldDB" id="A0A1E1WWS6"/>
<keyword evidence="1" id="KW-0812">Transmembrane</keyword>
<keyword evidence="2" id="KW-0732">Signal</keyword>
<keyword evidence="3" id="KW-0689">Ribosomal protein</keyword>
<keyword evidence="1" id="KW-0472">Membrane</keyword>
<feature type="non-terminal residue" evidence="3">
    <location>
        <position position="163"/>
    </location>
</feature>
<evidence type="ECO:0000256" key="2">
    <source>
        <dbReference type="SAM" id="SignalP"/>
    </source>
</evidence>
<proteinExistence type="evidence at transcript level"/>
<organism evidence="3">
    <name type="scientific">Amblyomma aureolatum</name>
    <dbReference type="NCBI Taxonomy" id="187763"/>
    <lineage>
        <taxon>Eukaryota</taxon>
        <taxon>Metazoa</taxon>
        <taxon>Ecdysozoa</taxon>
        <taxon>Arthropoda</taxon>
        <taxon>Chelicerata</taxon>
        <taxon>Arachnida</taxon>
        <taxon>Acari</taxon>
        <taxon>Parasitiformes</taxon>
        <taxon>Ixodida</taxon>
        <taxon>Ixodoidea</taxon>
        <taxon>Ixodidae</taxon>
        <taxon>Amblyomminae</taxon>
        <taxon>Amblyomma</taxon>
    </lineage>
</organism>
<feature type="transmembrane region" description="Helical" evidence="1">
    <location>
        <begin position="126"/>
        <end position="145"/>
    </location>
</feature>
<evidence type="ECO:0000313" key="3">
    <source>
        <dbReference type="EMBL" id="JAT91442.1"/>
    </source>
</evidence>
<feature type="chain" id="PRO_5009115707" evidence="2">
    <location>
        <begin position="26"/>
        <end position="163"/>
    </location>
</feature>
<name>A0A1E1WWS6_9ACAR</name>
<dbReference type="GO" id="GO:0005840">
    <property type="term" value="C:ribosome"/>
    <property type="evidence" value="ECO:0007669"/>
    <property type="project" value="UniProtKB-KW"/>
</dbReference>
<keyword evidence="3" id="KW-0687">Ribonucleoprotein</keyword>